<dbReference type="PANTHER" id="PTHR22706:SF1">
    <property type="entry name" value="ASSEMBLY FACTOR FOR SPINDLE MICROTUBULES"/>
    <property type="match status" value="1"/>
</dbReference>
<feature type="domain" description="Calponin-homology (CH)" evidence="7">
    <location>
        <begin position="368"/>
        <end position="486"/>
    </location>
</feature>
<dbReference type="InterPro" id="IPR027417">
    <property type="entry name" value="P-loop_NTPase"/>
</dbReference>
<dbReference type="CDD" id="cd21224">
    <property type="entry name" value="CH_ASPM_rpt2"/>
    <property type="match status" value="1"/>
</dbReference>
<evidence type="ECO:0000256" key="5">
    <source>
        <dbReference type="SAM" id="MobiDB-lite"/>
    </source>
</evidence>
<dbReference type="Gene3D" id="1.20.5.190">
    <property type="match status" value="11"/>
</dbReference>
<feature type="chain" id="PRO_5045207773" description="Calponin-homology (CH) domain-containing protein" evidence="6">
    <location>
        <begin position="22"/>
        <end position="1777"/>
    </location>
</feature>
<keyword evidence="6" id="KW-0732">Signal</keyword>
<keyword evidence="9" id="KW-1185">Reference proteome</keyword>
<feature type="domain" description="Calponin-homology (CH)" evidence="7">
    <location>
        <begin position="537"/>
        <end position="678"/>
    </location>
</feature>
<feature type="region of interest" description="Disordered" evidence="5">
    <location>
        <begin position="35"/>
        <end position="60"/>
    </location>
</feature>
<evidence type="ECO:0000256" key="2">
    <source>
        <dbReference type="ARBA" id="ARBA00022490"/>
    </source>
</evidence>
<keyword evidence="4" id="KW-0112">Calmodulin-binding</keyword>
<proteinExistence type="predicted"/>
<dbReference type="SMART" id="SM00015">
    <property type="entry name" value="IQ"/>
    <property type="match status" value="30"/>
</dbReference>
<dbReference type="PROSITE" id="PS50096">
    <property type="entry name" value="IQ"/>
    <property type="match status" value="21"/>
</dbReference>
<comment type="subcellular location">
    <subcellularLocation>
        <location evidence="1">Cytoplasm</location>
    </subcellularLocation>
</comment>
<reference evidence="8 9" key="1">
    <citation type="journal article" date="2024" name="Nat. Commun.">
        <title>Phylogenomics reveals the evolutionary origins of lichenization in chlorophyte algae.</title>
        <authorList>
            <person name="Puginier C."/>
            <person name="Libourel C."/>
            <person name="Otte J."/>
            <person name="Skaloud P."/>
            <person name="Haon M."/>
            <person name="Grisel S."/>
            <person name="Petersen M."/>
            <person name="Berrin J.G."/>
            <person name="Delaux P.M."/>
            <person name="Dal Grande F."/>
            <person name="Keller J."/>
        </authorList>
    </citation>
    <scope>NUCLEOTIDE SEQUENCE [LARGE SCALE GENOMIC DNA]</scope>
    <source>
        <strain evidence="8 9">SAG 216-7</strain>
    </source>
</reference>
<dbReference type="Proteomes" id="UP001491310">
    <property type="component" value="Unassembled WGS sequence"/>
</dbReference>
<evidence type="ECO:0000313" key="8">
    <source>
        <dbReference type="EMBL" id="KAK9905711.1"/>
    </source>
</evidence>
<comment type="caution">
    <text evidence="8">The sequence shown here is derived from an EMBL/GenBank/DDBJ whole genome shotgun (WGS) entry which is preliminary data.</text>
</comment>
<evidence type="ECO:0000256" key="1">
    <source>
        <dbReference type="ARBA" id="ARBA00004496"/>
    </source>
</evidence>
<dbReference type="InterPro" id="IPR051185">
    <property type="entry name" value="ASPM"/>
</dbReference>
<protein>
    <recommendedName>
        <fullName evidence="7">Calponin-homology (CH) domain-containing protein</fullName>
    </recommendedName>
</protein>
<evidence type="ECO:0000256" key="3">
    <source>
        <dbReference type="ARBA" id="ARBA00022737"/>
    </source>
</evidence>
<keyword evidence="2" id="KW-0963">Cytoplasm</keyword>
<evidence type="ECO:0000256" key="6">
    <source>
        <dbReference type="SAM" id="SignalP"/>
    </source>
</evidence>
<dbReference type="EMBL" id="JALJOT010000011">
    <property type="protein sequence ID" value="KAK9905711.1"/>
    <property type="molecule type" value="Genomic_DNA"/>
</dbReference>
<dbReference type="Gene3D" id="1.10.418.10">
    <property type="entry name" value="Calponin-like domain"/>
    <property type="match status" value="2"/>
</dbReference>
<dbReference type="InterPro" id="IPR001715">
    <property type="entry name" value="CH_dom"/>
</dbReference>
<feature type="compositionally biased region" description="Low complexity" evidence="5">
    <location>
        <begin position="114"/>
        <end position="135"/>
    </location>
</feature>
<dbReference type="InterPro" id="IPR000048">
    <property type="entry name" value="IQ_motif_EF-hand-BS"/>
</dbReference>
<evidence type="ECO:0000256" key="4">
    <source>
        <dbReference type="ARBA" id="ARBA00022860"/>
    </source>
</evidence>
<evidence type="ECO:0000259" key="7">
    <source>
        <dbReference type="PROSITE" id="PS50021"/>
    </source>
</evidence>
<dbReference type="SUPFAM" id="SSF52540">
    <property type="entry name" value="P-loop containing nucleoside triphosphate hydrolases"/>
    <property type="match status" value="3"/>
</dbReference>
<dbReference type="PANTHER" id="PTHR22706">
    <property type="entry name" value="ASSEMBLY FACTOR FOR SPINDLE MICROTUBULES"/>
    <property type="match status" value="1"/>
</dbReference>
<keyword evidence="3" id="KW-0677">Repeat</keyword>
<feature type="signal peptide" evidence="6">
    <location>
        <begin position="1"/>
        <end position="21"/>
    </location>
</feature>
<dbReference type="SUPFAM" id="SSF47576">
    <property type="entry name" value="Calponin-homology domain, CH-domain"/>
    <property type="match status" value="1"/>
</dbReference>
<dbReference type="InterPro" id="IPR036872">
    <property type="entry name" value="CH_dom_sf"/>
</dbReference>
<gene>
    <name evidence="8" type="ORF">WJX75_004975</name>
</gene>
<name>A0ABR2YHZ7_9CHLO</name>
<evidence type="ECO:0000313" key="9">
    <source>
        <dbReference type="Proteomes" id="UP001491310"/>
    </source>
</evidence>
<accession>A0ABR2YHZ7</accession>
<feature type="region of interest" description="Disordered" evidence="5">
    <location>
        <begin position="103"/>
        <end position="136"/>
    </location>
</feature>
<sequence length="1777" mass="197312">MLPTTAVSLSVLHLLWNSAETLQVVLAGTAMAGSTTTVTSKSAGEASSVRPGLRPSERSVEGVMNAARPAGKLRLLSRATQPSAEQREQSSQAVIGVRTEPAGHVSASENAKLPAGKAAAAVRPPRPRAGGSAWPENDVSARKTFSFAHKGLWLEKQEKAFGVWLNAALAPPPPGGPEGGDDGGLAAKRLEARVRGALWHLYCGDPELIHVMTRVEKRIDEGFLRLKSEEVQMGDMRTKAQVAEVLSAYHPFWLRLGLEIVVGKPVPKQAAGSGRAELDAFAREHFLGDADLALQRAGNRAIKGLHSADYWVELGQLVLKRFLLLALLLDRAVAGPKPCPKGAPLLFRRGQPTKSSAQAVEKFLRGRMRGEGDVMRHLASLGLRLGYEQDPRTEFEFGIDSLAADLRSGVRLLRLTELLTGEVGLVQSCHFPAERRSLQLQNAQRSFAALSARDAAGIKRHRPEALVDGDREATLSFLATILLHFQLPAVLEHRALVGEIARIQAMAPPHDGGRGPASHPVWPASTGKPKCAAEASAQLLELLLRWARTVCGRSGIAMRELAAGSFADGRALCCIVNFYMPWLLPAARICQVPEPAAVEEEDSESHFQRSPWIAVLDEGEQAGPRRAATHRNFELLTAAGARLGGIPPILTADDCCAPGGPHEHAVIGYVAFLCARLLEVSCEERAAHTVQRHWRLSRTRRAGGARAHLHAWIEAARDIQAAWRARRFRSRLAAGPARRAALMHAVVRLQALWRGRAPRQLFLQQRAAVVLLQAVVRGWRDRRWVLNHITIPAILQRCLEARQALITLRLNAYMGRHATRAQAIRRGSVQRRTFLSQRAAAVHLQAAWRASIAAWRCHAQRSRFVAFRSSVVAVQSVVRGRAARRRFLALRQATITAQKLWRGRCVRRMLCTQKAAATLIQACWRRHVQRERYVQLRAATVCIQAHHRKHRAQTHFKRVRWAAAVIQKHHRGWSVRQKIARQHAAATRLQAKAAAIGIQRFARGAQARGSYAALRGAAFAIQARWRGVKLRRSFLRDRARIVAVQAVVRRHLARSRFLALRSAAVSLQAHWRGRQVRQNVACQRSAALTLQKHWRAARLRRAFHADVARIVTAQAAVRRWMAQRRFLQLRAAATALQAAWRGRHARLQARRIRATIVLQAHIRGWAVRSALARQRRMAVCIQSAWRGALARRQYRGDRGRIIACQAVARRWLAVARYRGIRRAAVAVQAAWRGRAGRRLAARIRAAVTLQRHARGWAVRQQIAHQAAAAVNIQAAWRGCAQRTAFLAHVRCIMRIQAAWRGRQERAMFVGLRAAAVVVQSAWRANRARRLRRRILAAICIQRYVRGHLLRKDMARKTFAAVVIQAAVRMHLQRNKFLAMVAMQRAMKEMYRTARRFARRTAASVKIQALARGFLARCEFRRRLAAKREREAAAMRVIAPWARTALERCRFLTLRRATLVIQRAYRRRHAGRTAAAAAVQTATRRYLAQKQYKRLQHSAICIQARWRGARQRRRAGKPAAAARRRLIRTLQMEVPPHATLAARTAAALHTLQQSFHLSQVMAAAKDLQHCVYLSAACAETFVNAGGASSVIHYMRSCNRSAPHMGLLRDGLSALGHAARRHSLALAVYAAEDAGVDCPSLMTAVMLQHRDNEEVYMAATAILLGAVGCPERAARLGANGQTVKQLESLGQLLTRKLDMESKYLNRLEGAKGSDVSAREATRKMVAARRQLVSLHRILTAIPGAVPSKELSAAAAEAHEGLAHAPRNTIVRDVLKNLHR</sequence>
<dbReference type="PROSITE" id="PS50021">
    <property type="entry name" value="CH"/>
    <property type="match status" value="2"/>
</dbReference>
<organism evidence="8 9">
    <name type="scientific">Coccomyxa subellipsoidea</name>
    <dbReference type="NCBI Taxonomy" id="248742"/>
    <lineage>
        <taxon>Eukaryota</taxon>
        <taxon>Viridiplantae</taxon>
        <taxon>Chlorophyta</taxon>
        <taxon>core chlorophytes</taxon>
        <taxon>Trebouxiophyceae</taxon>
        <taxon>Trebouxiophyceae incertae sedis</taxon>
        <taxon>Coccomyxaceae</taxon>
        <taxon>Coccomyxa</taxon>
    </lineage>
</organism>
<dbReference type="Pfam" id="PF00612">
    <property type="entry name" value="IQ"/>
    <property type="match status" value="14"/>
</dbReference>